<evidence type="ECO:0000256" key="1">
    <source>
        <dbReference type="ARBA" id="ARBA00023224"/>
    </source>
</evidence>
<dbReference type="Gene3D" id="1.10.287.950">
    <property type="entry name" value="Methyl-accepting chemotaxis protein"/>
    <property type="match status" value="1"/>
</dbReference>
<evidence type="ECO:0000313" key="7">
    <source>
        <dbReference type="EMBL" id="MDQ0313583.1"/>
    </source>
</evidence>
<dbReference type="SMART" id="SM00304">
    <property type="entry name" value="HAMP"/>
    <property type="match status" value="1"/>
</dbReference>
<dbReference type="Proteomes" id="UP001229244">
    <property type="component" value="Unassembled WGS sequence"/>
</dbReference>
<sequence>MSNEKTGAAPGAHAPTKRKTLRTRVALVVFAAVAVGFMLTTALNYFNESSRKEADLVETHKQMTSLFAAQLSGAVRFGKAEAIDEAADKLIASEGSYADYVASVAADGAPITQVGQDATGIGLVVAERAVAEKQVVNLVDGVMHFTAAPVYFGADDAVIGSVVVAWDNSASWAALRNRSFLSIGEAIIIAIVVALLIDFAMRRWMSRPIAGVVAMMDRLASGDTDFEPEGTERNDEIGTMARSVAVFRENAIERRRLAEAQEIEQREREARQQRTDALIAGFREEIRGLLGQIGTNMSQMQSTASELMGIADTASDGASGAAAASQSASDNVQNVASASEELAASIGEIGRQVADTNDVVARASEGTRSTNEKISGLAESAQKIGEVVELISDIAAQTNLLALNATIEAARAGEHGKGFAIVAAEVKTLASQTAKATEEISAQIAAVQTSTNDSVAAIQSISDIMEEVIRCTAAIAAAVGQQGQATADISRNVAEAASGTRDAAERISGVTAVAAQTTEAAAAVETTSSGVASQTDELRSVVDRFLADVA</sequence>
<dbReference type="PRINTS" id="PR00260">
    <property type="entry name" value="CHEMTRNSDUCR"/>
</dbReference>
<dbReference type="EMBL" id="JAUSUL010000001">
    <property type="protein sequence ID" value="MDQ0313583.1"/>
    <property type="molecule type" value="Genomic_DNA"/>
</dbReference>
<dbReference type="GO" id="GO:0016020">
    <property type="term" value="C:membrane"/>
    <property type="evidence" value="ECO:0007669"/>
    <property type="project" value="InterPro"/>
</dbReference>
<keyword evidence="4" id="KW-0472">Membrane</keyword>
<dbReference type="PANTHER" id="PTHR32089:SF112">
    <property type="entry name" value="LYSOZYME-LIKE PROTEIN-RELATED"/>
    <property type="match status" value="1"/>
</dbReference>
<dbReference type="AlphaFoldDB" id="A0AAE3VKG9"/>
<keyword evidence="4" id="KW-0812">Transmembrane</keyword>
<gene>
    <name evidence="7" type="ORF">J2S73_000020</name>
</gene>
<comment type="similarity">
    <text evidence="2">Belongs to the methyl-accepting chemotaxis (MCP) protein family.</text>
</comment>
<protein>
    <submittedName>
        <fullName evidence="7">Methyl-accepting chemotaxis protein</fullName>
    </submittedName>
</protein>
<dbReference type="SMART" id="SM00283">
    <property type="entry name" value="MA"/>
    <property type="match status" value="1"/>
</dbReference>
<evidence type="ECO:0000313" key="8">
    <source>
        <dbReference type="Proteomes" id="UP001229244"/>
    </source>
</evidence>
<organism evidence="7 8">
    <name type="scientific">Amorphus orientalis</name>
    <dbReference type="NCBI Taxonomy" id="649198"/>
    <lineage>
        <taxon>Bacteria</taxon>
        <taxon>Pseudomonadati</taxon>
        <taxon>Pseudomonadota</taxon>
        <taxon>Alphaproteobacteria</taxon>
        <taxon>Hyphomicrobiales</taxon>
        <taxon>Amorphaceae</taxon>
        <taxon>Amorphus</taxon>
    </lineage>
</organism>
<keyword evidence="8" id="KW-1185">Reference proteome</keyword>
<proteinExistence type="inferred from homology"/>
<dbReference type="Pfam" id="PF00015">
    <property type="entry name" value="MCPsignal"/>
    <property type="match status" value="1"/>
</dbReference>
<dbReference type="GO" id="GO:0007165">
    <property type="term" value="P:signal transduction"/>
    <property type="evidence" value="ECO:0007669"/>
    <property type="project" value="UniProtKB-KW"/>
</dbReference>
<comment type="caution">
    <text evidence="7">The sequence shown here is derived from an EMBL/GenBank/DDBJ whole genome shotgun (WGS) entry which is preliminary data.</text>
</comment>
<feature type="transmembrane region" description="Helical" evidence="4">
    <location>
        <begin position="179"/>
        <end position="197"/>
    </location>
</feature>
<accession>A0AAE3VKG9</accession>
<dbReference type="Pfam" id="PF00672">
    <property type="entry name" value="HAMP"/>
    <property type="match status" value="1"/>
</dbReference>
<evidence type="ECO:0000256" key="2">
    <source>
        <dbReference type="ARBA" id="ARBA00029447"/>
    </source>
</evidence>
<feature type="domain" description="Methyl-accepting transducer" evidence="5">
    <location>
        <begin position="296"/>
        <end position="535"/>
    </location>
</feature>
<keyword evidence="4" id="KW-1133">Transmembrane helix</keyword>
<evidence type="ECO:0000259" key="6">
    <source>
        <dbReference type="PROSITE" id="PS50885"/>
    </source>
</evidence>
<dbReference type="PROSITE" id="PS50885">
    <property type="entry name" value="HAMP"/>
    <property type="match status" value="1"/>
</dbReference>
<dbReference type="InterPro" id="IPR004089">
    <property type="entry name" value="MCPsignal_dom"/>
</dbReference>
<dbReference type="SUPFAM" id="SSF58104">
    <property type="entry name" value="Methyl-accepting chemotaxis protein (MCP) signaling domain"/>
    <property type="match status" value="1"/>
</dbReference>
<evidence type="ECO:0000256" key="3">
    <source>
        <dbReference type="PROSITE-ProRule" id="PRU00284"/>
    </source>
</evidence>
<dbReference type="InterPro" id="IPR003660">
    <property type="entry name" value="HAMP_dom"/>
</dbReference>
<keyword evidence="1 3" id="KW-0807">Transducer</keyword>
<evidence type="ECO:0000259" key="5">
    <source>
        <dbReference type="PROSITE" id="PS50111"/>
    </source>
</evidence>
<evidence type="ECO:0000256" key="4">
    <source>
        <dbReference type="SAM" id="Phobius"/>
    </source>
</evidence>
<feature type="domain" description="HAMP" evidence="6">
    <location>
        <begin position="203"/>
        <end position="256"/>
    </location>
</feature>
<feature type="transmembrane region" description="Helical" evidence="4">
    <location>
        <begin position="25"/>
        <end position="46"/>
    </location>
</feature>
<dbReference type="RefSeq" id="WP_306883386.1">
    <property type="nucleotide sequence ID" value="NZ_JAUSUL010000001.1"/>
</dbReference>
<dbReference type="InterPro" id="IPR004090">
    <property type="entry name" value="Chemotax_Me-accpt_rcpt"/>
</dbReference>
<dbReference type="Gene3D" id="6.10.340.10">
    <property type="match status" value="1"/>
</dbReference>
<dbReference type="CDD" id="cd06225">
    <property type="entry name" value="HAMP"/>
    <property type="match status" value="1"/>
</dbReference>
<dbReference type="PANTHER" id="PTHR32089">
    <property type="entry name" value="METHYL-ACCEPTING CHEMOTAXIS PROTEIN MCPB"/>
    <property type="match status" value="1"/>
</dbReference>
<dbReference type="PROSITE" id="PS50111">
    <property type="entry name" value="CHEMOTAXIS_TRANSDUC_2"/>
    <property type="match status" value="1"/>
</dbReference>
<dbReference type="GO" id="GO:0006935">
    <property type="term" value="P:chemotaxis"/>
    <property type="evidence" value="ECO:0007669"/>
    <property type="project" value="InterPro"/>
</dbReference>
<reference evidence="7" key="1">
    <citation type="submission" date="2023-07" db="EMBL/GenBank/DDBJ databases">
        <title>Genomic Encyclopedia of Type Strains, Phase IV (KMG-IV): sequencing the most valuable type-strain genomes for metagenomic binning, comparative biology and taxonomic classification.</title>
        <authorList>
            <person name="Goeker M."/>
        </authorList>
    </citation>
    <scope>NUCLEOTIDE SEQUENCE</scope>
    <source>
        <strain evidence="7">DSM 21202</strain>
    </source>
</reference>
<dbReference type="GO" id="GO:0004888">
    <property type="term" value="F:transmembrane signaling receptor activity"/>
    <property type="evidence" value="ECO:0007669"/>
    <property type="project" value="InterPro"/>
</dbReference>
<name>A0AAE3VKG9_9HYPH</name>